<proteinExistence type="predicted"/>
<evidence type="ECO:0000313" key="2">
    <source>
        <dbReference type="Proteomes" id="UP000530514"/>
    </source>
</evidence>
<organism evidence="1 2">
    <name type="scientific">Thermoactinomyces daqus</name>
    <dbReference type="NCBI Taxonomy" id="1329516"/>
    <lineage>
        <taxon>Bacteria</taxon>
        <taxon>Bacillati</taxon>
        <taxon>Bacillota</taxon>
        <taxon>Bacilli</taxon>
        <taxon>Bacillales</taxon>
        <taxon>Thermoactinomycetaceae</taxon>
        <taxon>Thermoactinomyces</taxon>
    </lineage>
</organism>
<gene>
    <name evidence="1" type="ORF">H1164_02340</name>
</gene>
<evidence type="ECO:0000313" key="1">
    <source>
        <dbReference type="EMBL" id="MBA4541740.1"/>
    </source>
</evidence>
<reference evidence="1 2" key="1">
    <citation type="submission" date="2020-07" db="EMBL/GenBank/DDBJ databases">
        <authorList>
            <person name="Feng H."/>
        </authorList>
    </citation>
    <scope>NUCLEOTIDE SEQUENCE [LARGE SCALE GENOMIC DNA]</scope>
    <source>
        <strain evidence="2">s-11</strain>
    </source>
</reference>
<dbReference type="AlphaFoldDB" id="A0A7W2AH29"/>
<dbReference type="RefSeq" id="WP_033100998.1">
    <property type="nucleotide sequence ID" value="NZ_JACEIP010000002.1"/>
</dbReference>
<dbReference type="EMBL" id="JACEIP010000002">
    <property type="protein sequence ID" value="MBA4541740.1"/>
    <property type="molecule type" value="Genomic_DNA"/>
</dbReference>
<keyword evidence="2" id="KW-1185">Reference proteome</keyword>
<protein>
    <submittedName>
        <fullName evidence="1">Uncharacterized protein</fullName>
    </submittedName>
</protein>
<dbReference type="Proteomes" id="UP000530514">
    <property type="component" value="Unassembled WGS sequence"/>
</dbReference>
<dbReference type="OrthoDB" id="2990354at2"/>
<name>A0A7W2AH29_9BACL</name>
<sequence length="143" mass="16919">MNRISVKEMSSLLMTRIAVPKAAQAREEPPHRAWGLRDRAAIVILWGLLVYPQLDPDLKREKRTYWVNIEQLTCLFRDYVGDREQCLKILKRLQKHDYIRIKRNEEIIPGTGLFASVDAAKMYRYFRASVLARKMFQLEKPQE</sequence>
<comment type="caution">
    <text evidence="1">The sequence shown here is derived from an EMBL/GenBank/DDBJ whole genome shotgun (WGS) entry which is preliminary data.</text>
</comment>
<accession>A0A7W2AH29</accession>